<keyword evidence="2" id="KW-0472">Membrane</keyword>
<sequence length="506" mass="52451">MDQQAFDAARAAYQKGDWASVVAYVGQAKRPGEAFGAADHLKGNALMKMGRYEEAAAAYEEALVDTAYGKRGALRCNQGRGLLAAGRLEAAVEALTAATQDPDYATPYKAQMALGDAQTRLGNVREAGIAYRNAAIDENNPDPSSALVCLGGSFMKLGRPVDAVEAYRTALDFSTPLANQNAIWADLGSAYVAANRMTEAVDAFGRATADGSLELTAEQQASFTAAQRAVAALSSHGPSETDALLAQAGYDTAGGTGGIQIDPLDPLGKSGELMPSPEDTGFFSISEGDLVQADKDDRKMRRKHRHTGLKIFLVIFIILLILAGAATALYLNGFGWPTQESVVESLFTSDDPSASLSSSLSDEASSEVLAVLPAGVENVQIDGLDRSMATSTAHVKVTLSNGGEVEYNVDLVRSGISWAVSSVEPVYASQSSNGTTLESSSDDASDTSDSTTSEGTADTDANASNDASSTDTNASSDSSATSSDSSSTDTDNASQNADSEGTVVTG</sequence>
<dbReference type="Gene3D" id="1.25.40.10">
    <property type="entry name" value="Tetratricopeptide repeat domain"/>
    <property type="match status" value="2"/>
</dbReference>
<dbReference type="SUPFAM" id="SSF48452">
    <property type="entry name" value="TPR-like"/>
    <property type="match status" value="1"/>
</dbReference>
<proteinExistence type="predicted"/>
<dbReference type="InterPro" id="IPR011990">
    <property type="entry name" value="TPR-like_helical_dom_sf"/>
</dbReference>
<feature type="region of interest" description="Disordered" evidence="1">
    <location>
        <begin position="427"/>
        <end position="506"/>
    </location>
</feature>
<feature type="compositionally biased region" description="Low complexity" evidence="1">
    <location>
        <begin position="447"/>
        <end position="494"/>
    </location>
</feature>
<gene>
    <name evidence="3" type="ORF">IAD17_02320</name>
</gene>
<keyword evidence="2" id="KW-0812">Transmembrane</keyword>
<name>A0A9D1HWP8_9ACTN</name>
<reference evidence="3" key="2">
    <citation type="journal article" date="2021" name="PeerJ">
        <title>Extensive microbial diversity within the chicken gut microbiome revealed by metagenomics and culture.</title>
        <authorList>
            <person name="Gilroy R."/>
            <person name="Ravi A."/>
            <person name="Getino M."/>
            <person name="Pursley I."/>
            <person name="Horton D.L."/>
            <person name="Alikhan N.F."/>
            <person name="Baker D."/>
            <person name="Gharbi K."/>
            <person name="Hall N."/>
            <person name="Watson M."/>
            <person name="Adriaenssens E.M."/>
            <person name="Foster-Nyarko E."/>
            <person name="Jarju S."/>
            <person name="Secka A."/>
            <person name="Antonio M."/>
            <person name="Oren A."/>
            <person name="Chaudhuri R.R."/>
            <person name="La Ragione R."/>
            <person name="Hildebrand F."/>
            <person name="Pallen M.J."/>
        </authorList>
    </citation>
    <scope>NUCLEOTIDE SEQUENCE</scope>
    <source>
        <strain evidence="3">ChiHjej12B11-29160</strain>
    </source>
</reference>
<dbReference type="EMBL" id="DVMQ01000007">
    <property type="protein sequence ID" value="HIU23744.1"/>
    <property type="molecule type" value="Genomic_DNA"/>
</dbReference>
<evidence type="ECO:0000256" key="1">
    <source>
        <dbReference type="SAM" id="MobiDB-lite"/>
    </source>
</evidence>
<dbReference type="Pfam" id="PF13432">
    <property type="entry name" value="TPR_16"/>
    <property type="match status" value="2"/>
</dbReference>
<feature type="transmembrane region" description="Helical" evidence="2">
    <location>
        <begin position="308"/>
        <end position="331"/>
    </location>
</feature>
<evidence type="ECO:0000256" key="2">
    <source>
        <dbReference type="SAM" id="Phobius"/>
    </source>
</evidence>
<keyword evidence="2" id="KW-1133">Transmembrane helix</keyword>
<dbReference type="Proteomes" id="UP000824078">
    <property type="component" value="Unassembled WGS sequence"/>
</dbReference>
<protein>
    <submittedName>
        <fullName evidence="3">Tetratricopeptide repeat protein</fullName>
    </submittedName>
</protein>
<reference evidence="3" key="1">
    <citation type="submission" date="2020-10" db="EMBL/GenBank/DDBJ databases">
        <authorList>
            <person name="Gilroy R."/>
        </authorList>
    </citation>
    <scope>NUCLEOTIDE SEQUENCE</scope>
    <source>
        <strain evidence="3">ChiHjej12B11-29160</strain>
    </source>
</reference>
<feature type="compositionally biased region" description="Polar residues" evidence="1">
    <location>
        <begin position="495"/>
        <end position="506"/>
    </location>
</feature>
<evidence type="ECO:0000313" key="3">
    <source>
        <dbReference type="EMBL" id="HIU23744.1"/>
    </source>
</evidence>
<dbReference type="AlphaFoldDB" id="A0A9D1HWP8"/>
<evidence type="ECO:0000313" key="4">
    <source>
        <dbReference type="Proteomes" id="UP000824078"/>
    </source>
</evidence>
<organism evidence="3 4">
    <name type="scientific">Candidatus Coprovicinus avistercoris</name>
    <dbReference type="NCBI Taxonomy" id="2840754"/>
    <lineage>
        <taxon>Bacteria</taxon>
        <taxon>Bacillati</taxon>
        <taxon>Actinomycetota</taxon>
        <taxon>Coriobacteriia</taxon>
        <taxon>Coriobacteriales</taxon>
        <taxon>Coriobacteriaceae</taxon>
        <taxon>Coriobacteriaceae incertae sedis</taxon>
        <taxon>Candidatus Coprovicinus</taxon>
    </lineage>
</organism>
<comment type="caution">
    <text evidence="3">The sequence shown here is derived from an EMBL/GenBank/DDBJ whole genome shotgun (WGS) entry which is preliminary data.</text>
</comment>
<accession>A0A9D1HWP8</accession>